<gene>
    <name evidence="10" type="ORF">Rai3103_00355</name>
</gene>
<dbReference type="Gene3D" id="1.10.10.1100">
    <property type="entry name" value="BFD-like [2Fe-2S]-binding domain"/>
    <property type="match status" value="1"/>
</dbReference>
<evidence type="ECO:0000256" key="8">
    <source>
        <dbReference type="ARBA" id="ARBA00046332"/>
    </source>
</evidence>
<keyword evidence="2" id="KW-0001">2Fe-2S</keyword>
<dbReference type="PANTHER" id="PTHR37424">
    <property type="entry name" value="BACTERIOFERRITIN-ASSOCIATED FERREDOXIN"/>
    <property type="match status" value="1"/>
</dbReference>
<evidence type="ECO:0000256" key="1">
    <source>
        <dbReference type="ARBA" id="ARBA00022448"/>
    </source>
</evidence>
<dbReference type="Proteomes" id="UP000386847">
    <property type="component" value="Chromosome"/>
</dbReference>
<sequence>MIVCQCKVVTDRDVAAIVDRGARTVAQVCRATGVGTDCGGCIFTVKKVVCDHVVTLVTSGSEAVSEAS</sequence>
<dbReference type="KEGG" id="rain:Rai3103_00355"/>
<evidence type="ECO:0000256" key="2">
    <source>
        <dbReference type="ARBA" id="ARBA00022714"/>
    </source>
</evidence>
<dbReference type="InterPro" id="IPR052371">
    <property type="entry name" value="BFD-associated_ferredoxin"/>
</dbReference>
<comment type="similarity">
    <text evidence="8">Belongs to the Bfd family.</text>
</comment>
<evidence type="ECO:0000313" key="11">
    <source>
        <dbReference type="Proteomes" id="UP000386847"/>
    </source>
</evidence>
<feature type="domain" description="BFD-like [2Fe-2S]-binding" evidence="9">
    <location>
        <begin position="2"/>
        <end position="48"/>
    </location>
</feature>
<evidence type="ECO:0000256" key="4">
    <source>
        <dbReference type="ARBA" id="ARBA00022982"/>
    </source>
</evidence>
<dbReference type="EMBL" id="CP045725">
    <property type="protein sequence ID" value="QGF25002.1"/>
    <property type="molecule type" value="Genomic_DNA"/>
</dbReference>
<proteinExistence type="inferred from homology"/>
<dbReference type="GO" id="GO:0046872">
    <property type="term" value="F:metal ion binding"/>
    <property type="evidence" value="ECO:0007669"/>
    <property type="project" value="UniProtKB-KW"/>
</dbReference>
<organism evidence="10 11">
    <name type="scientific">Raineyella fluvialis</name>
    <dbReference type="NCBI Taxonomy" id="2662261"/>
    <lineage>
        <taxon>Bacteria</taxon>
        <taxon>Bacillati</taxon>
        <taxon>Actinomycetota</taxon>
        <taxon>Actinomycetes</taxon>
        <taxon>Propionibacteriales</taxon>
        <taxon>Propionibacteriaceae</taxon>
        <taxon>Raineyella</taxon>
    </lineage>
</organism>
<keyword evidence="5" id="KW-0408">Iron</keyword>
<dbReference type="InterPro" id="IPR041854">
    <property type="entry name" value="BFD-like_2Fe2S-bd_dom_sf"/>
</dbReference>
<dbReference type="PANTHER" id="PTHR37424:SF1">
    <property type="entry name" value="BACTERIOFERRITIN-ASSOCIATED FERREDOXIN"/>
    <property type="match status" value="1"/>
</dbReference>
<evidence type="ECO:0000256" key="7">
    <source>
        <dbReference type="ARBA" id="ARBA00039386"/>
    </source>
</evidence>
<keyword evidence="6" id="KW-0411">Iron-sulfur</keyword>
<accession>A0A5Q2FDI0</accession>
<keyword evidence="4" id="KW-0249">Electron transport</keyword>
<keyword evidence="1" id="KW-0813">Transport</keyword>
<keyword evidence="11" id="KW-1185">Reference proteome</keyword>
<name>A0A5Q2FDI0_9ACTN</name>
<protein>
    <recommendedName>
        <fullName evidence="7">Bacterioferritin-associated ferredoxin</fullName>
    </recommendedName>
</protein>
<dbReference type="Pfam" id="PF04324">
    <property type="entry name" value="Fer2_BFD"/>
    <property type="match status" value="1"/>
</dbReference>
<reference evidence="10 11" key="1">
    <citation type="submission" date="2019-10" db="EMBL/GenBank/DDBJ databases">
        <title>Genomic analysis of Raineyella sp. CBA3103.</title>
        <authorList>
            <person name="Roh S.W."/>
        </authorList>
    </citation>
    <scope>NUCLEOTIDE SEQUENCE [LARGE SCALE GENOMIC DNA]</scope>
    <source>
        <strain evidence="10 11">CBA3103</strain>
    </source>
</reference>
<dbReference type="AlphaFoldDB" id="A0A5Q2FDI0"/>
<evidence type="ECO:0000313" key="10">
    <source>
        <dbReference type="EMBL" id="QGF25002.1"/>
    </source>
</evidence>
<dbReference type="InterPro" id="IPR007419">
    <property type="entry name" value="BFD-like_2Fe2S-bd_dom"/>
</dbReference>
<dbReference type="GO" id="GO:0051537">
    <property type="term" value="F:2 iron, 2 sulfur cluster binding"/>
    <property type="evidence" value="ECO:0007669"/>
    <property type="project" value="UniProtKB-KW"/>
</dbReference>
<evidence type="ECO:0000256" key="3">
    <source>
        <dbReference type="ARBA" id="ARBA00022723"/>
    </source>
</evidence>
<evidence type="ECO:0000256" key="5">
    <source>
        <dbReference type="ARBA" id="ARBA00023004"/>
    </source>
</evidence>
<keyword evidence="3" id="KW-0479">Metal-binding</keyword>
<evidence type="ECO:0000256" key="6">
    <source>
        <dbReference type="ARBA" id="ARBA00023014"/>
    </source>
</evidence>
<evidence type="ECO:0000259" key="9">
    <source>
        <dbReference type="Pfam" id="PF04324"/>
    </source>
</evidence>